<organism evidence="4 5">
    <name type="scientific">Rhodamnia argentea</name>
    <dbReference type="NCBI Taxonomy" id="178133"/>
    <lineage>
        <taxon>Eukaryota</taxon>
        <taxon>Viridiplantae</taxon>
        <taxon>Streptophyta</taxon>
        <taxon>Embryophyta</taxon>
        <taxon>Tracheophyta</taxon>
        <taxon>Spermatophyta</taxon>
        <taxon>Magnoliopsida</taxon>
        <taxon>eudicotyledons</taxon>
        <taxon>Gunneridae</taxon>
        <taxon>Pentapetalae</taxon>
        <taxon>rosids</taxon>
        <taxon>malvids</taxon>
        <taxon>Myrtales</taxon>
        <taxon>Myrtaceae</taxon>
        <taxon>Myrtoideae</taxon>
        <taxon>Myrteae</taxon>
        <taxon>Australasian group</taxon>
        <taxon>Rhodamnia</taxon>
    </lineage>
</organism>
<gene>
    <name evidence="5" type="primary">LOC115748008</name>
</gene>
<feature type="compositionally biased region" description="Basic and acidic residues" evidence="2">
    <location>
        <begin position="690"/>
        <end position="699"/>
    </location>
</feature>
<dbReference type="Pfam" id="PF01764">
    <property type="entry name" value="Lipase_3"/>
    <property type="match status" value="1"/>
</dbReference>
<dbReference type="GeneID" id="115748008"/>
<evidence type="ECO:0000313" key="4">
    <source>
        <dbReference type="Proteomes" id="UP000827889"/>
    </source>
</evidence>
<feature type="region of interest" description="Disordered" evidence="2">
    <location>
        <begin position="619"/>
        <end position="638"/>
    </location>
</feature>
<dbReference type="RefSeq" id="XP_030540227.2">
    <property type="nucleotide sequence ID" value="XM_030684367.2"/>
</dbReference>
<feature type="compositionally biased region" description="Basic and acidic residues" evidence="2">
    <location>
        <begin position="718"/>
        <end position="738"/>
    </location>
</feature>
<feature type="region of interest" description="Disordered" evidence="2">
    <location>
        <begin position="556"/>
        <end position="582"/>
    </location>
</feature>
<evidence type="ECO:0000313" key="5">
    <source>
        <dbReference type="RefSeq" id="XP_030540227.2"/>
    </source>
</evidence>
<feature type="compositionally biased region" description="Basic and acidic residues" evidence="2">
    <location>
        <begin position="277"/>
        <end position="286"/>
    </location>
</feature>
<dbReference type="Proteomes" id="UP000827889">
    <property type="component" value="Chromosome 3"/>
</dbReference>
<proteinExistence type="predicted"/>
<feature type="domain" description="Fungal lipase-type" evidence="3">
    <location>
        <begin position="138"/>
        <end position="182"/>
    </location>
</feature>
<feature type="compositionally biased region" description="Basic and acidic residues" evidence="2">
    <location>
        <begin position="320"/>
        <end position="330"/>
    </location>
</feature>
<dbReference type="SUPFAM" id="SSF53474">
    <property type="entry name" value="alpha/beta-Hydrolases"/>
    <property type="match status" value="1"/>
</dbReference>
<accession>A0A8B8Q1F5</accession>
<keyword evidence="4" id="KW-1185">Reference proteome</keyword>
<feature type="region of interest" description="Disordered" evidence="2">
    <location>
        <begin position="461"/>
        <end position="491"/>
    </location>
</feature>
<dbReference type="PANTHER" id="PTHR31479:SF2">
    <property type="entry name" value="ALPHA_BETA-HYDROLASES SUPERFAMILY PROTEIN"/>
    <property type="match status" value="1"/>
</dbReference>
<dbReference type="Gene3D" id="3.40.50.1820">
    <property type="entry name" value="alpha/beta hydrolase"/>
    <property type="match status" value="1"/>
</dbReference>
<protein>
    <submittedName>
        <fullName evidence="5">Uncharacterized protein At4g10930 isoform X4</fullName>
    </submittedName>
</protein>
<name>A0A8B8Q1F5_9MYRT</name>
<dbReference type="PANTHER" id="PTHR31479">
    <property type="entry name" value="ALPHA/BETA-HYDROLASES SUPERFAMILY PROTEIN"/>
    <property type="match status" value="1"/>
</dbReference>
<sequence>MASKREIFDLSGPLYLTCIDWNNAHHQRSVAACLVQGVYILERDRQAKREGPQALAPPWWGFFNFQLLRVLVDNKDSSIFGAIFEYKPPSPSGGCSADGPHFVVAFRGTVTKKESISQDIMLDLHLIQHGLHSTPRFETAMQAVRNMVATAGDSRVWLAGHSLGSAIAMLAGKNMAKTGSFLESFLFNPPFVSAPIEKIKNKTVKHAIRFATSMVTAGLTLAIKAPQLRDQSAESFAALAAWVPQLYVHAADPVCSEYIGYFEHRNKMQEIGAGAVEKEKSVDHGIKGPSSKHNAPVSKVPARRPEGSSVSHLNSSNCGKGKDMVSKSDDLKRDKRKWALEILARKTASAGTGATSDEHEDNAILKGNFPLLAQLPKDMRPVLASTRHNKVPKSVRQKQLYRLTEHFLRNANLQTLCRTAETELAVADAINIEREVADRSNSKLVYINLCSQEIMHCAENSKSSGAIEPTSLSPLAVPTEKPEQGTEEYSDPEVEVALRAAGLLSDSPPNTPSLTIGVLGEEKVPSAEAGEEVHDNITQAGCDSETDIYGEFENNLGDKDDFGNGPVKVPEQPEEEEGLSKTEGVFLSSNSENLDHALDSKPSEVSLSECCECASIRTSPEEDVGNEPSDSHKFSCGHVGELPSVRECEELYGPDKEPLMNKLSVGVGGTECDLTDKESRNGIGIPGDVKTCEPSREVEQSAGVFTHHKSSGGKKSSSKQEDRENRDRERSDDTESIKRKVEAYIKEHIRPLCKSGVISVEQYRWAVAKSVEKVMKYHHKAKNANFLIKEGEKVKRLAEQYVEASQQRGKTDPL</sequence>
<feature type="region of interest" description="Disordered" evidence="2">
    <location>
        <begin position="656"/>
        <end position="738"/>
    </location>
</feature>
<evidence type="ECO:0000256" key="2">
    <source>
        <dbReference type="SAM" id="MobiDB-lite"/>
    </source>
</evidence>
<keyword evidence="1" id="KW-0378">Hydrolase</keyword>
<reference evidence="5" key="1">
    <citation type="submission" date="2025-08" db="UniProtKB">
        <authorList>
            <consortium name="RefSeq"/>
        </authorList>
    </citation>
    <scope>IDENTIFICATION</scope>
    <source>
        <tissue evidence="5">Leaf</tissue>
    </source>
</reference>
<dbReference type="InterPro" id="IPR002921">
    <property type="entry name" value="Fungal_lipase-type"/>
</dbReference>
<feature type="region of interest" description="Disordered" evidence="2">
    <location>
        <begin position="277"/>
        <end position="330"/>
    </location>
</feature>
<feature type="compositionally biased region" description="Polar residues" evidence="2">
    <location>
        <begin position="308"/>
        <end position="318"/>
    </location>
</feature>
<evidence type="ECO:0000259" key="3">
    <source>
        <dbReference type="Pfam" id="PF01764"/>
    </source>
</evidence>
<evidence type="ECO:0000256" key="1">
    <source>
        <dbReference type="ARBA" id="ARBA00022801"/>
    </source>
</evidence>
<dbReference type="InterPro" id="IPR029058">
    <property type="entry name" value="AB_hydrolase_fold"/>
</dbReference>